<dbReference type="PRINTS" id="PR00114">
    <property type="entry name" value="STPHPHTASE"/>
</dbReference>
<dbReference type="PANTHER" id="PTHR11668:SF496">
    <property type="entry name" value="SERINE_THREONINE-PROTEIN PHOSPHATASE"/>
    <property type="match status" value="1"/>
</dbReference>
<evidence type="ECO:0000259" key="1">
    <source>
        <dbReference type="SMART" id="SM00156"/>
    </source>
</evidence>
<protein>
    <submittedName>
        <fullName evidence="2">Serine/threonine protein phosphatase</fullName>
    </submittedName>
</protein>
<dbReference type="Proteomes" id="UP001651880">
    <property type="component" value="Unassembled WGS sequence"/>
</dbReference>
<dbReference type="PANTHER" id="PTHR11668">
    <property type="entry name" value="SERINE/THREONINE PROTEIN PHOSPHATASE"/>
    <property type="match status" value="1"/>
</dbReference>
<evidence type="ECO:0000313" key="2">
    <source>
        <dbReference type="EMBL" id="MCQ1531383.1"/>
    </source>
</evidence>
<feature type="domain" description="Serine/threonine specific protein phosphatases" evidence="1">
    <location>
        <begin position="86"/>
        <end position="391"/>
    </location>
</feature>
<accession>A0ABT1NJD1</accession>
<reference evidence="2 3" key="1">
    <citation type="submission" date="2021-10" db="EMBL/GenBank/DDBJ databases">
        <title>Lutispora strain m25 sp. nov., a thermophilic, non-spore-forming bacterium isolated from a lab-scale methanogenic bioreactor digesting anaerobic sludge.</title>
        <authorList>
            <person name="El Houari A."/>
            <person name="Mcdonald J."/>
        </authorList>
    </citation>
    <scope>NUCLEOTIDE SEQUENCE [LARGE SCALE GENOMIC DNA]</scope>
    <source>
        <strain evidence="3">m25</strain>
    </source>
</reference>
<dbReference type="Gene3D" id="3.60.21.10">
    <property type="match status" value="1"/>
</dbReference>
<dbReference type="SMART" id="SM00156">
    <property type="entry name" value="PP2Ac"/>
    <property type="match status" value="1"/>
</dbReference>
<dbReference type="CDD" id="cd00144">
    <property type="entry name" value="MPP_PPP_family"/>
    <property type="match status" value="1"/>
</dbReference>
<sequence>MNHCEDIIEYIKRIKENLYNDIYHSGEDLGRDFSKINELTGIKTNTMEYENLNEAFAVQEFLIDEVCKIHESENDLVNEKLLSKSINIKELNEHLNDGKRAFKIYSFNESGYDYFLIGDIHSDTVSLKRILQICDFFSNVVEKKKERLIFLGDYVDRGKAHIKTLEYILALKFIFPDHVYLLRGNHDDGVLMGDRIKLCVGKPDDERDEDYFLLYLDNILKNDDELRLRIINSYLNFFNSLCNIAFINNQTVSLMAVHGGIPRPRKNDLKYYSYIHSISDLTNAQIIDTMNKTICNNMLWSDPCNGEEDLRESSGRFRFTAEHFDEFQSDIKFDLLIRGHEAEEEGYKNFFDDRLITIFSSGAILENNININDETAYEDVTPKIIKFSKSGQVSLLGLSG</sequence>
<organism evidence="2 3">
    <name type="scientific">Lutispora saccharofermentans</name>
    <dbReference type="NCBI Taxonomy" id="3024236"/>
    <lineage>
        <taxon>Bacteria</taxon>
        <taxon>Bacillati</taxon>
        <taxon>Bacillota</taxon>
        <taxon>Clostridia</taxon>
        <taxon>Lutisporales</taxon>
        <taxon>Lutisporaceae</taxon>
        <taxon>Lutispora</taxon>
    </lineage>
</organism>
<gene>
    <name evidence="2" type="ORF">LJD61_17830</name>
</gene>
<dbReference type="InterPro" id="IPR006186">
    <property type="entry name" value="Ser/Thr-sp_prot-phosphatase"/>
</dbReference>
<dbReference type="RefSeq" id="WP_255228917.1">
    <property type="nucleotide sequence ID" value="NZ_JAJEKE010000022.1"/>
</dbReference>
<evidence type="ECO:0000313" key="3">
    <source>
        <dbReference type="Proteomes" id="UP001651880"/>
    </source>
</evidence>
<dbReference type="InterPro" id="IPR050341">
    <property type="entry name" value="PP1_catalytic_subunit"/>
</dbReference>
<dbReference type="InterPro" id="IPR029052">
    <property type="entry name" value="Metallo-depent_PP-like"/>
</dbReference>
<keyword evidence="3" id="KW-1185">Reference proteome</keyword>
<proteinExistence type="predicted"/>
<name>A0ABT1NJD1_9FIRM</name>
<dbReference type="SUPFAM" id="SSF56300">
    <property type="entry name" value="Metallo-dependent phosphatases"/>
    <property type="match status" value="1"/>
</dbReference>
<comment type="caution">
    <text evidence="2">The sequence shown here is derived from an EMBL/GenBank/DDBJ whole genome shotgun (WGS) entry which is preliminary data.</text>
</comment>
<dbReference type="InterPro" id="IPR004843">
    <property type="entry name" value="Calcineurin-like_PHP"/>
</dbReference>
<dbReference type="Pfam" id="PF00149">
    <property type="entry name" value="Metallophos"/>
    <property type="match status" value="1"/>
</dbReference>
<dbReference type="EMBL" id="JAJEKE010000022">
    <property type="protein sequence ID" value="MCQ1531383.1"/>
    <property type="molecule type" value="Genomic_DNA"/>
</dbReference>